<organism evidence="6 7">
    <name type="scientific">Exophiala dermatitidis</name>
    <name type="common">Black yeast-like fungus</name>
    <name type="synonym">Wangiella dermatitidis</name>
    <dbReference type="NCBI Taxonomy" id="5970"/>
    <lineage>
        <taxon>Eukaryota</taxon>
        <taxon>Fungi</taxon>
        <taxon>Dikarya</taxon>
        <taxon>Ascomycota</taxon>
        <taxon>Pezizomycotina</taxon>
        <taxon>Eurotiomycetes</taxon>
        <taxon>Chaetothyriomycetidae</taxon>
        <taxon>Chaetothyriales</taxon>
        <taxon>Herpotrichiellaceae</taxon>
        <taxon>Exophiala</taxon>
    </lineage>
</organism>
<sequence length="701" mass="78028">MASAMKSAAAAMLPPSAAVIAAAGFWLDSTYHIRSDIAQIRCMKANRDFYQNLCKAHGESDWSFYHTLHSTRGQNDYQEAFVFEGRSWTYAELRGEIGRLAKALQDLGVQNRTVVAMYVNNSPEFMIVWWALYKLGAIPAPVNTSITREPLKHCLRVSEAEFLITTYELFDAVATSLDTAAIVLNDTPSMSYNDTQLPKLKKLINYDYDTYDHVAQSLPELKSNTLKQHHLQPVTPQSADWPIESRPAIRAGDTSQYLFTSGTTGLPKASVWPAAYSMMACGSLRWPLMFQKHRRFYISTPMFHGGAAFAVLPATFATSGTVILARRFSVSNFWKDVRRTRANAMFYIGEMIRFLVQAPPDPHHPDEKASHGLELIYGLGLSAPVIRAFRDRFGVPQIVEYYGSSEGTTSIAHSTLHNGEEGVGKVACWGPLMRSRYFGQDSFYIIRVDLETGEVWRDPKTGLCRQCPFDEVGEAITRVSAPLQRTHDYVGDGGRDATEKKLLRDVFEKGDLFIRMGDAMVMDRNGYVAFRDRLGDTFRAKGHNVSTTEVETAFLHHPYIQSANVYSIPMNKYGYEGQLGCAAITMQQSKADDPAALQALSTLEEWLVKEAGLAPYAVPRFLRVMPGSATDSVGLNGGKDPAGERVSTIMKKLKTGLRSEALDIDLCGPDKLFWIEQEGSGFTPLDTETLMSLLRAGKARL</sequence>
<dbReference type="GO" id="GO:0005324">
    <property type="term" value="F:long-chain fatty acid transmembrane transporter activity"/>
    <property type="evidence" value="ECO:0007669"/>
    <property type="project" value="TreeGrafter"/>
</dbReference>
<dbReference type="InterPro" id="IPR042099">
    <property type="entry name" value="ANL_N_sf"/>
</dbReference>
<reference evidence="6" key="1">
    <citation type="submission" date="2023-01" db="EMBL/GenBank/DDBJ databases">
        <title>Exophiala dermititidis isolated from Cystic Fibrosis Patient.</title>
        <authorList>
            <person name="Kurbessoian T."/>
            <person name="Crocker A."/>
            <person name="Murante D."/>
            <person name="Hogan D.A."/>
            <person name="Stajich J.E."/>
        </authorList>
    </citation>
    <scope>NUCLEOTIDE SEQUENCE</scope>
    <source>
        <strain evidence="6">Ex8</strain>
    </source>
</reference>
<feature type="domain" description="AMP-dependent synthetase/ligase" evidence="5">
    <location>
        <begin position="78"/>
        <end position="424"/>
    </location>
</feature>
<dbReference type="GO" id="GO:0005811">
    <property type="term" value="C:lipid droplet"/>
    <property type="evidence" value="ECO:0007669"/>
    <property type="project" value="TreeGrafter"/>
</dbReference>
<comment type="similarity">
    <text evidence="1">Belongs to the ATP-dependent AMP-binding enzyme family.</text>
</comment>
<keyword evidence="4" id="KW-0067">ATP-binding</keyword>
<dbReference type="GO" id="GO:0005777">
    <property type="term" value="C:peroxisome"/>
    <property type="evidence" value="ECO:0007669"/>
    <property type="project" value="TreeGrafter"/>
</dbReference>
<comment type="caution">
    <text evidence="6">The sequence shown here is derived from an EMBL/GenBank/DDBJ whole genome shotgun (WGS) entry which is preliminary data.</text>
</comment>
<evidence type="ECO:0000256" key="4">
    <source>
        <dbReference type="ARBA" id="ARBA00022840"/>
    </source>
</evidence>
<dbReference type="PROSITE" id="PS00455">
    <property type="entry name" value="AMP_BINDING"/>
    <property type="match status" value="1"/>
</dbReference>
<accession>A0AAN6EKF0</accession>
<dbReference type="PANTHER" id="PTHR43107:SF15">
    <property type="entry name" value="FATTY ACID TRANSPORT PROTEIN 3, ISOFORM A"/>
    <property type="match status" value="1"/>
</dbReference>
<dbReference type="Gene3D" id="3.30.300.30">
    <property type="match status" value="1"/>
</dbReference>
<name>A0AAN6EKF0_EXODE</name>
<dbReference type="Gene3D" id="3.40.50.12780">
    <property type="entry name" value="N-terminal domain of ligase-like"/>
    <property type="match status" value="1"/>
</dbReference>
<proteinExistence type="inferred from homology"/>
<evidence type="ECO:0000313" key="7">
    <source>
        <dbReference type="Proteomes" id="UP001161757"/>
    </source>
</evidence>
<dbReference type="Proteomes" id="UP001161757">
    <property type="component" value="Unassembled WGS sequence"/>
</dbReference>
<dbReference type="SUPFAM" id="SSF56801">
    <property type="entry name" value="Acetyl-CoA synthetase-like"/>
    <property type="match status" value="1"/>
</dbReference>
<gene>
    <name evidence="6" type="ORF">HRR80_009070</name>
</gene>
<protein>
    <recommendedName>
        <fullName evidence="5">AMP-dependent synthetase/ligase domain-containing protein</fullName>
    </recommendedName>
</protein>
<dbReference type="AlphaFoldDB" id="A0AAN6EKF0"/>
<dbReference type="InterPro" id="IPR020845">
    <property type="entry name" value="AMP-binding_CS"/>
</dbReference>
<dbReference type="EMBL" id="JAJGCB010000031">
    <property type="protein sequence ID" value="KAJ8986765.1"/>
    <property type="molecule type" value="Genomic_DNA"/>
</dbReference>
<dbReference type="InterPro" id="IPR045851">
    <property type="entry name" value="AMP-bd_C_sf"/>
</dbReference>
<keyword evidence="3" id="KW-0547">Nucleotide-binding</keyword>
<evidence type="ECO:0000256" key="1">
    <source>
        <dbReference type="ARBA" id="ARBA00006432"/>
    </source>
</evidence>
<dbReference type="GO" id="GO:0004467">
    <property type="term" value="F:long-chain fatty acid-CoA ligase activity"/>
    <property type="evidence" value="ECO:0007669"/>
    <property type="project" value="TreeGrafter"/>
</dbReference>
<dbReference type="GO" id="GO:0044539">
    <property type="term" value="P:long-chain fatty acid import into cell"/>
    <property type="evidence" value="ECO:0007669"/>
    <property type="project" value="TreeGrafter"/>
</dbReference>
<keyword evidence="2" id="KW-0436">Ligase</keyword>
<dbReference type="GO" id="GO:0005524">
    <property type="term" value="F:ATP binding"/>
    <property type="evidence" value="ECO:0007669"/>
    <property type="project" value="UniProtKB-KW"/>
</dbReference>
<evidence type="ECO:0000256" key="2">
    <source>
        <dbReference type="ARBA" id="ARBA00022598"/>
    </source>
</evidence>
<dbReference type="GO" id="GO:0009898">
    <property type="term" value="C:cytoplasmic side of plasma membrane"/>
    <property type="evidence" value="ECO:0007669"/>
    <property type="project" value="TreeGrafter"/>
</dbReference>
<evidence type="ECO:0000313" key="6">
    <source>
        <dbReference type="EMBL" id="KAJ8986765.1"/>
    </source>
</evidence>
<dbReference type="Pfam" id="PF00501">
    <property type="entry name" value="AMP-binding"/>
    <property type="match status" value="1"/>
</dbReference>
<evidence type="ECO:0000259" key="5">
    <source>
        <dbReference type="Pfam" id="PF00501"/>
    </source>
</evidence>
<dbReference type="PANTHER" id="PTHR43107">
    <property type="entry name" value="LONG-CHAIN FATTY ACID TRANSPORT PROTEIN"/>
    <property type="match status" value="1"/>
</dbReference>
<evidence type="ECO:0000256" key="3">
    <source>
        <dbReference type="ARBA" id="ARBA00022741"/>
    </source>
</evidence>
<dbReference type="InterPro" id="IPR000873">
    <property type="entry name" value="AMP-dep_synth/lig_dom"/>
</dbReference>